<dbReference type="AlphaFoldDB" id="A0A6A4SRT1"/>
<evidence type="ECO:0000313" key="3">
    <source>
        <dbReference type="Proteomes" id="UP000438429"/>
    </source>
</evidence>
<comment type="caution">
    <text evidence="2">The sequence shown here is derived from an EMBL/GenBank/DDBJ whole genome shotgun (WGS) entry which is preliminary data.</text>
</comment>
<sequence length="103" mass="11756">MEALVDGTVNGTVKLLLSRGLHCDDHSCSAEEEEKGPEGSAVRRRRSGRSPQCSRFVSCQLFFYVLGCSGRRSVVRSDSATLYERIRQKRFDRVVCVRCWKRK</sequence>
<organism evidence="2 3">
    <name type="scientific">Scophthalmus maximus</name>
    <name type="common">Turbot</name>
    <name type="synonym">Psetta maxima</name>
    <dbReference type="NCBI Taxonomy" id="52904"/>
    <lineage>
        <taxon>Eukaryota</taxon>
        <taxon>Metazoa</taxon>
        <taxon>Chordata</taxon>
        <taxon>Craniata</taxon>
        <taxon>Vertebrata</taxon>
        <taxon>Euteleostomi</taxon>
        <taxon>Actinopterygii</taxon>
        <taxon>Neopterygii</taxon>
        <taxon>Teleostei</taxon>
        <taxon>Neoteleostei</taxon>
        <taxon>Acanthomorphata</taxon>
        <taxon>Carangaria</taxon>
        <taxon>Pleuronectiformes</taxon>
        <taxon>Pleuronectoidei</taxon>
        <taxon>Scophthalmidae</taxon>
        <taxon>Scophthalmus</taxon>
    </lineage>
</organism>
<dbReference type="EMBL" id="VEVO01000011">
    <property type="protein sequence ID" value="KAF0034828.1"/>
    <property type="molecule type" value="Genomic_DNA"/>
</dbReference>
<feature type="region of interest" description="Disordered" evidence="1">
    <location>
        <begin position="29"/>
        <end position="52"/>
    </location>
</feature>
<dbReference type="Proteomes" id="UP000438429">
    <property type="component" value="Unassembled WGS sequence"/>
</dbReference>
<evidence type="ECO:0000256" key="1">
    <source>
        <dbReference type="SAM" id="MobiDB-lite"/>
    </source>
</evidence>
<evidence type="ECO:0000313" key="2">
    <source>
        <dbReference type="EMBL" id="KAF0034828.1"/>
    </source>
</evidence>
<protein>
    <submittedName>
        <fullName evidence="2">Uncharacterized protein</fullName>
    </submittedName>
</protein>
<accession>A0A6A4SRT1</accession>
<gene>
    <name evidence="2" type="ORF">F2P81_012586</name>
</gene>
<reference evidence="2 3" key="1">
    <citation type="submission" date="2019-06" db="EMBL/GenBank/DDBJ databases">
        <title>Draft genomes of female and male turbot (Scophthalmus maximus).</title>
        <authorList>
            <person name="Xu H."/>
            <person name="Xu X.-W."/>
            <person name="Shao C."/>
            <person name="Chen S."/>
        </authorList>
    </citation>
    <scope>NUCLEOTIDE SEQUENCE [LARGE SCALE GENOMIC DNA]</scope>
    <source>
        <strain evidence="2">Ysfricsl-2016a</strain>
        <tissue evidence="2">Blood</tissue>
    </source>
</reference>
<proteinExistence type="predicted"/>
<name>A0A6A4SRT1_SCOMX</name>